<protein>
    <submittedName>
        <fullName evidence="4">Sulfatase</fullName>
    </submittedName>
</protein>
<accession>A0A9W6N985</accession>
<reference evidence="4" key="1">
    <citation type="journal article" date="2014" name="Int. J. Syst. Evol. Microbiol.">
        <title>Complete genome sequence of Corynebacterium casei LMG S-19264T (=DSM 44701T), isolated from a smear-ripened cheese.</title>
        <authorList>
            <consortium name="US DOE Joint Genome Institute (JGI-PGF)"/>
            <person name="Walter F."/>
            <person name="Albersmeier A."/>
            <person name="Kalinowski J."/>
            <person name="Ruckert C."/>
        </authorList>
    </citation>
    <scope>NUCLEOTIDE SEQUENCE</scope>
    <source>
        <strain evidence="4">VKM B-2789</strain>
    </source>
</reference>
<dbReference type="RefSeq" id="WP_213358966.1">
    <property type="nucleotide sequence ID" value="NZ_BSFM01000002.1"/>
</dbReference>
<dbReference type="PANTHER" id="PTHR45953">
    <property type="entry name" value="IDURONATE 2-SULFATASE"/>
    <property type="match status" value="1"/>
</dbReference>
<dbReference type="SUPFAM" id="SSF53649">
    <property type="entry name" value="Alkaline phosphatase-like"/>
    <property type="match status" value="1"/>
</dbReference>
<dbReference type="Pfam" id="PF00884">
    <property type="entry name" value="Sulfatase"/>
    <property type="match status" value="1"/>
</dbReference>
<name>A0A9W6N985_9HYPH</name>
<reference evidence="4" key="2">
    <citation type="submission" date="2023-01" db="EMBL/GenBank/DDBJ databases">
        <authorList>
            <person name="Sun Q."/>
            <person name="Evtushenko L."/>
        </authorList>
    </citation>
    <scope>NUCLEOTIDE SEQUENCE</scope>
    <source>
        <strain evidence="4">VKM B-2789</strain>
    </source>
</reference>
<keyword evidence="2" id="KW-0378">Hydrolase</keyword>
<dbReference type="CDD" id="cd16028">
    <property type="entry name" value="PMH"/>
    <property type="match status" value="1"/>
</dbReference>
<dbReference type="GO" id="GO:0005737">
    <property type="term" value="C:cytoplasm"/>
    <property type="evidence" value="ECO:0007669"/>
    <property type="project" value="TreeGrafter"/>
</dbReference>
<evidence type="ECO:0000256" key="1">
    <source>
        <dbReference type="ARBA" id="ARBA00022723"/>
    </source>
</evidence>
<organism evidence="4 5">
    <name type="scientific">Ancylobacter defluvii</name>
    <dbReference type="NCBI Taxonomy" id="1282440"/>
    <lineage>
        <taxon>Bacteria</taxon>
        <taxon>Pseudomonadati</taxon>
        <taxon>Pseudomonadota</taxon>
        <taxon>Alphaproteobacteria</taxon>
        <taxon>Hyphomicrobiales</taxon>
        <taxon>Xanthobacteraceae</taxon>
        <taxon>Ancylobacter</taxon>
    </lineage>
</organism>
<dbReference type="AlphaFoldDB" id="A0A9W6N985"/>
<evidence type="ECO:0000256" key="2">
    <source>
        <dbReference type="ARBA" id="ARBA00022801"/>
    </source>
</evidence>
<evidence type="ECO:0000259" key="3">
    <source>
        <dbReference type="Pfam" id="PF00884"/>
    </source>
</evidence>
<sequence length="520" mass="56508">MIQAASAGAPAPDRRPNILLITADQWRGDLMAAGRPFGGLTPNLDALAAAGTSFAGHFCQVYPCGPSRASLYTGLYAHKHRSVANGMPLDARHPTLFTELRRAGYLPTLFGYTDTTLDPRGRAPRDPDRGTYENLCPGIAAGLVLTERATPWLAHLKANGYRVEDPDAGREAIFAQRRFGEPAVFAAEHSETAFLTDRFLDWLGVAGKAPFCAHLSFIAPHPPFGAADPYHRLVDPADMPAPVRGADPSVEAGQSPLIAALIGRIGLTAHLIGLTGRAADMDDDLIRRMRAIYAGLAHEVDHHLGRIFRALKENGLWDNTLIVFTADHGEQLGDHWLLGKTGYYDQSAHIPLIIRDPRPAADSGRGKSLDSLTESIDLLPTVLEAAGVPVPRNCDGRSLLSLCAGEAPPADWRDAVQWSFHFGDIAERRMEHALGLPTRLCHLQVIRSKSLKYIAFAGLPPVLFDLAADPAELTDRAADSSAASLRLEGAERLLRFRQHHEEETLTGYLAKDGQFHEEVS</sequence>
<evidence type="ECO:0000313" key="4">
    <source>
        <dbReference type="EMBL" id="GLK82348.1"/>
    </source>
</evidence>
<dbReference type="GO" id="GO:0046872">
    <property type="term" value="F:metal ion binding"/>
    <property type="evidence" value="ECO:0007669"/>
    <property type="project" value="UniProtKB-KW"/>
</dbReference>
<feature type="domain" description="Sulfatase N-terminal" evidence="3">
    <location>
        <begin position="16"/>
        <end position="388"/>
    </location>
</feature>
<dbReference type="InterPro" id="IPR017850">
    <property type="entry name" value="Alkaline_phosphatase_core_sf"/>
</dbReference>
<gene>
    <name evidence="4" type="ORF">GCM10017653_04170</name>
</gene>
<comment type="caution">
    <text evidence="4">The sequence shown here is derived from an EMBL/GenBank/DDBJ whole genome shotgun (WGS) entry which is preliminary data.</text>
</comment>
<dbReference type="Proteomes" id="UP001143330">
    <property type="component" value="Unassembled WGS sequence"/>
</dbReference>
<dbReference type="Gene3D" id="3.40.720.10">
    <property type="entry name" value="Alkaline Phosphatase, subunit A"/>
    <property type="match status" value="1"/>
</dbReference>
<proteinExistence type="predicted"/>
<dbReference type="GO" id="GO:0008484">
    <property type="term" value="F:sulfuric ester hydrolase activity"/>
    <property type="evidence" value="ECO:0007669"/>
    <property type="project" value="TreeGrafter"/>
</dbReference>
<evidence type="ECO:0000313" key="5">
    <source>
        <dbReference type="Proteomes" id="UP001143330"/>
    </source>
</evidence>
<dbReference type="InterPro" id="IPR000917">
    <property type="entry name" value="Sulfatase_N"/>
</dbReference>
<dbReference type="PANTHER" id="PTHR45953:SF1">
    <property type="entry name" value="IDURONATE 2-SULFATASE"/>
    <property type="match status" value="1"/>
</dbReference>
<dbReference type="EMBL" id="BSFM01000002">
    <property type="protein sequence ID" value="GLK82348.1"/>
    <property type="molecule type" value="Genomic_DNA"/>
</dbReference>
<keyword evidence="1" id="KW-0479">Metal-binding</keyword>
<keyword evidence="5" id="KW-1185">Reference proteome</keyword>